<dbReference type="InterPro" id="IPR027417">
    <property type="entry name" value="P-loop_NTPase"/>
</dbReference>
<evidence type="ECO:0000313" key="2">
    <source>
        <dbReference type="Proteomes" id="UP001219518"/>
    </source>
</evidence>
<reference evidence="1" key="1">
    <citation type="submission" date="2021-07" db="EMBL/GenBank/DDBJ databases">
        <authorList>
            <person name="Catto M.A."/>
            <person name="Jacobson A."/>
            <person name="Kennedy G."/>
            <person name="Labadie P."/>
            <person name="Hunt B.G."/>
            <person name="Srinivasan R."/>
        </authorList>
    </citation>
    <scope>NUCLEOTIDE SEQUENCE</scope>
    <source>
        <strain evidence="1">PL_HMW_Pooled</strain>
        <tissue evidence="1">Head</tissue>
    </source>
</reference>
<dbReference type="Proteomes" id="UP001219518">
    <property type="component" value="Unassembled WGS sequence"/>
</dbReference>
<reference evidence="1" key="2">
    <citation type="journal article" date="2023" name="BMC Genomics">
        <title>Pest status, molecular evolution, and epigenetic factors derived from the genome assembly of Frankliniella fusca, a thysanopteran phytovirus vector.</title>
        <authorList>
            <person name="Catto M.A."/>
            <person name="Labadie P.E."/>
            <person name="Jacobson A.L."/>
            <person name="Kennedy G.G."/>
            <person name="Srinivasan R."/>
            <person name="Hunt B.G."/>
        </authorList>
    </citation>
    <scope>NUCLEOTIDE SEQUENCE</scope>
    <source>
        <strain evidence="1">PL_HMW_Pooled</strain>
    </source>
</reference>
<dbReference type="Gene3D" id="3.40.50.300">
    <property type="entry name" value="P-loop containing nucleotide triphosphate hydrolases"/>
    <property type="match status" value="1"/>
</dbReference>
<comment type="caution">
    <text evidence="1">The sequence shown here is derived from an EMBL/GenBank/DDBJ whole genome shotgun (WGS) entry which is preliminary data.</text>
</comment>
<protein>
    <submittedName>
        <fullName evidence="1">ATP-dependent DNA helicase</fullName>
    </submittedName>
</protein>
<dbReference type="PANTHER" id="PTHR47642:SF5">
    <property type="entry name" value="ATP-DEPENDENT DNA HELICASE"/>
    <property type="match status" value="1"/>
</dbReference>
<dbReference type="CDD" id="cd18809">
    <property type="entry name" value="SF1_C_RecD"/>
    <property type="match status" value="1"/>
</dbReference>
<keyword evidence="1" id="KW-0067">ATP-binding</keyword>
<dbReference type="SUPFAM" id="SSF52540">
    <property type="entry name" value="P-loop containing nucleoside triphosphate hydrolases"/>
    <property type="match status" value="1"/>
</dbReference>
<proteinExistence type="predicted"/>
<dbReference type="AlphaFoldDB" id="A0AAE1HE91"/>
<keyword evidence="1" id="KW-0378">Hydrolase</keyword>
<dbReference type="InterPro" id="IPR051055">
    <property type="entry name" value="PIF1_helicase"/>
</dbReference>
<accession>A0AAE1HE91</accession>
<sequence>MELTHAFVLTKCHRFANHEYVNFLRKVSTGTCTEEEFKLMKSSYIVYLSHDERKKFKNSIRICATNDTANEYNVEKLKSLKNPIAIILAQNNNKTAFQSSDDLADGLTNVLSLCIGAKIMLRRNVNVSRGLLPISLCWACTIHKSQGLTLITMALDAGKTEFALGLLYVALSRVSSTLRHFSKRHENKLMNKLYMRHYRSSLSPEKLKKQRAKDNLRKKLLRKNMTLSEKLCRREKEKIYRSNLHHMKKLKRIKKLSSVE</sequence>
<keyword evidence="1" id="KW-0547">Nucleotide-binding</keyword>
<keyword evidence="1" id="KW-0347">Helicase</keyword>
<evidence type="ECO:0000313" key="1">
    <source>
        <dbReference type="EMBL" id="KAK3918960.1"/>
    </source>
</evidence>
<keyword evidence="2" id="KW-1185">Reference proteome</keyword>
<name>A0AAE1HE91_9NEOP</name>
<dbReference type="PANTHER" id="PTHR47642">
    <property type="entry name" value="ATP-DEPENDENT DNA HELICASE"/>
    <property type="match status" value="1"/>
</dbReference>
<dbReference type="EMBL" id="JAHWGI010000968">
    <property type="protein sequence ID" value="KAK3918960.1"/>
    <property type="molecule type" value="Genomic_DNA"/>
</dbReference>
<dbReference type="GO" id="GO:0004386">
    <property type="term" value="F:helicase activity"/>
    <property type="evidence" value="ECO:0007669"/>
    <property type="project" value="UniProtKB-KW"/>
</dbReference>
<organism evidence="1 2">
    <name type="scientific">Frankliniella fusca</name>
    <dbReference type="NCBI Taxonomy" id="407009"/>
    <lineage>
        <taxon>Eukaryota</taxon>
        <taxon>Metazoa</taxon>
        <taxon>Ecdysozoa</taxon>
        <taxon>Arthropoda</taxon>
        <taxon>Hexapoda</taxon>
        <taxon>Insecta</taxon>
        <taxon>Pterygota</taxon>
        <taxon>Neoptera</taxon>
        <taxon>Paraneoptera</taxon>
        <taxon>Thysanoptera</taxon>
        <taxon>Terebrantia</taxon>
        <taxon>Thripoidea</taxon>
        <taxon>Thripidae</taxon>
        <taxon>Frankliniella</taxon>
    </lineage>
</organism>
<gene>
    <name evidence="1" type="ORF">KUF71_001084</name>
</gene>